<organism evidence="1 2">
    <name type="scientific">Allochromatium tepidum</name>
    <dbReference type="NCBI Taxonomy" id="553982"/>
    <lineage>
        <taxon>Bacteria</taxon>
        <taxon>Pseudomonadati</taxon>
        <taxon>Pseudomonadota</taxon>
        <taxon>Gammaproteobacteria</taxon>
        <taxon>Chromatiales</taxon>
        <taxon>Chromatiaceae</taxon>
        <taxon>Allochromatium</taxon>
    </lineage>
</organism>
<evidence type="ECO:0000313" key="1">
    <source>
        <dbReference type="EMBL" id="BCU05709.1"/>
    </source>
</evidence>
<accession>A0ABN6G993</accession>
<keyword evidence="2" id="KW-1185">Reference proteome</keyword>
<sequence>MALKVQKYNIRNQSLAMLNLVWTAQLSLAWALLAQQNQDIERKHFL</sequence>
<evidence type="ECO:0000313" key="2">
    <source>
        <dbReference type="Proteomes" id="UP000680679"/>
    </source>
</evidence>
<gene>
    <name evidence="1" type="ORF">Atep_03860</name>
</gene>
<protein>
    <submittedName>
        <fullName evidence="1">Uncharacterized protein</fullName>
    </submittedName>
</protein>
<proteinExistence type="predicted"/>
<dbReference type="Proteomes" id="UP000680679">
    <property type="component" value="Chromosome"/>
</dbReference>
<reference evidence="1 2" key="1">
    <citation type="submission" date="2021-04" db="EMBL/GenBank/DDBJ databases">
        <title>Complete genome sequencing of Allochromatium tepidum strain NZ.</title>
        <authorList>
            <person name="Tsukatani Y."/>
            <person name="Mori H."/>
        </authorList>
    </citation>
    <scope>NUCLEOTIDE SEQUENCE [LARGE SCALE GENOMIC DNA]</scope>
    <source>
        <strain evidence="1 2">NZ</strain>
    </source>
</reference>
<dbReference type="EMBL" id="AP024563">
    <property type="protein sequence ID" value="BCU05709.1"/>
    <property type="molecule type" value="Genomic_DNA"/>
</dbReference>
<name>A0ABN6G993_9GAMM</name>